<evidence type="ECO:0000259" key="12">
    <source>
        <dbReference type="PROSITE" id="PS50112"/>
    </source>
</evidence>
<keyword evidence="15" id="KW-1185">Reference proteome</keyword>
<dbReference type="GO" id="GO:0000155">
    <property type="term" value="F:phosphorelay sensor kinase activity"/>
    <property type="evidence" value="ECO:0007669"/>
    <property type="project" value="InterPro"/>
</dbReference>
<keyword evidence="4" id="KW-0808">Transferase</keyword>
<dbReference type="SMART" id="SM00388">
    <property type="entry name" value="HisKA"/>
    <property type="match status" value="1"/>
</dbReference>
<evidence type="ECO:0000256" key="8">
    <source>
        <dbReference type="ARBA" id="ARBA00023012"/>
    </source>
</evidence>
<evidence type="ECO:0000256" key="1">
    <source>
        <dbReference type="ARBA" id="ARBA00000085"/>
    </source>
</evidence>
<evidence type="ECO:0000256" key="4">
    <source>
        <dbReference type="ARBA" id="ARBA00022679"/>
    </source>
</evidence>
<dbReference type="InterPro" id="IPR003594">
    <property type="entry name" value="HATPase_dom"/>
</dbReference>
<dbReference type="Pfam" id="PF02518">
    <property type="entry name" value="HATPase_c"/>
    <property type="match status" value="1"/>
</dbReference>
<dbReference type="InterPro" id="IPR004358">
    <property type="entry name" value="Sig_transdc_His_kin-like_C"/>
</dbReference>
<evidence type="ECO:0000313" key="15">
    <source>
        <dbReference type="Proteomes" id="UP000245461"/>
    </source>
</evidence>
<comment type="catalytic activity">
    <reaction evidence="1">
        <text>ATP + protein L-histidine = ADP + protein N-phospho-L-histidine.</text>
        <dbReference type="EC" id="2.7.13.3"/>
    </reaction>
</comment>
<dbReference type="SMART" id="SM00091">
    <property type="entry name" value="PAS"/>
    <property type="match status" value="1"/>
</dbReference>
<evidence type="ECO:0000256" key="5">
    <source>
        <dbReference type="ARBA" id="ARBA00022741"/>
    </source>
</evidence>
<dbReference type="SMART" id="SM00387">
    <property type="entry name" value="HATPase_c"/>
    <property type="match status" value="1"/>
</dbReference>
<evidence type="ECO:0000313" key="14">
    <source>
        <dbReference type="EMBL" id="PWR26048.1"/>
    </source>
</evidence>
<dbReference type="InterPro" id="IPR000014">
    <property type="entry name" value="PAS"/>
</dbReference>
<dbReference type="InterPro" id="IPR036097">
    <property type="entry name" value="HisK_dim/P_sf"/>
</dbReference>
<comment type="caution">
    <text evidence="14">The sequence shown here is derived from an EMBL/GenBank/DDBJ whole genome shotgun (WGS) entry which is preliminary data.</text>
</comment>
<dbReference type="Gene3D" id="3.30.450.20">
    <property type="entry name" value="PAS domain"/>
    <property type="match status" value="1"/>
</dbReference>
<dbReference type="OrthoDB" id="9795133at2"/>
<proteinExistence type="predicted"/>
<dbReference type="InterPro" id="IPR013767">
    <property type="entry name" value="PAS_fold"/>
</dbReference>
<evidence type="ECO:0000259" key="13">
    <source>
        <dbReference type="PROSITE" id="PS50113"/>
    </source>
</evidence>
<dbReference type="PANTHER" id="PTHR43065">
    <property type="entry name" value="SENSOR HISTIDINE KINASE"/>
    <property type="match status" value="1"/>
</dbReference>
<dbReference type="NCBIfam" id="TIGR00229">
    <property type="entry name" value="sensory_box"/>
    <property type="match status" value="1"/>
</dbReference>
<dbReference type="InterPro" id="IPR003661">
    <property type="entry name" value="HisK_dim/P_dom"/>
</dbReference>
<keyword evidence="8" id="KW-0902">Two-component regulatory system</keyword>
<keyword evidence="3" id="KW-0597">Phosphoprotein</keyword>
<name>A0A317EG48_9PROT</name>
<keyword evidence="5" id="KW-0547">Nucleotide-binding</keyword>
<dbReference type="PRINTS" id="PR00344">
    <property type="entry name" value="BCTRLSENSOR"/>
</dbReference>
<evidence type="ECO:0000256" key="9">
    <source>
        <dbReference type="SAM" id="MobiDB-lite"/>
    </source>
</evidence>
<keyword evidence="10" id="KW-0472">Membrane</keyword>
<evidence type="ECO:0000259" key="11">
    <source>
        <dbReference type="PROSITE" id="PS50109"/>
    </source>
</evidence>
<dbReference type="PANTHER" id="PTHR43065:SF10">
    <property type="entry name" value="PEROXIDE STRESS-ACTIVATED HISTIDINE KINASE MAK3"/>
    <property type="match status" value="1"/>
</dbReference>
<feature type="domain" description="PAS" evidence="12">
    <location>
        <begin position="300"/>
        <end position="345"/>
    </location>
</feature>
<dbReference type="AlphaFoldDB" id="A0A317EG48"/>
<dbReference type="Pfam" id="PF00989">
    <property type="entry name" value="PAS"/>
    <property type="match status" value="1"/>
</dbReference>
<accession>A0A317EG48</accession>
<feature type="transmembrane region" description="Helical" evidence="10">
    <location>
        <begin position="265"/>
        <end position="284"/>
    </location>
</feature>
<dbReference type="CDD" id="cd00130">
    <property type="entry name" value="PAS"/>
    <property type="match status" value="1"/>
</dbReference>
<dbReference type="Proteomes" id="UP000245461">
    <property type="component" value="Unassembled WGS sequence"/>
</dbReference>
<protein>
    <recommendedName>
        <fullName evidence="2">histidine kinase</fullName>
        <ecNumber evidence="2">2.7.13.3</ecNumber>
    </recommendedName>
</protein>
<evidence type="ECO:0000256" key="6">
    <source>
        <dbReference type="ARBA" id="ARBA00022777"/>
    </source>
</evidence>
<dbReference type="InterPro" id="IPR036890">
    <property type="entry name" value="HATPase_C_sf"/>
</dbReference>
<dbReference type="InterPro" id="IPR001610">
    <property type="entry name" value="PAC"/>
</dbReference>
<dbReference type="SUPFAM" id="SSF55785">
    <property type="entry name" value="PYP-like sensor domain (PAS domain)"/>
    <property type="match status" value="1"/>
</dbReference>
<dbReference type="CDD" id="cd00082">
    <property type="entry name" value="HisKA"/>
    <property type="match status" value="1"/>
</dbReference>
<dbReference type="GO" id="GO:0006355">
    <property type="term" value="P:regulation of DNA-templated transcription"/>
    <property type="evidence" value="ECO:0007669"/>
    <property type="project" value="InterPro"/>
</dbReference>
<dbReference type="EMBL" id="QGLE01000001">
    <property type="protein sequence ID" value="PWR26048.1"/>
    <property type="molecule type" value="Genomic_DNA"/>
</dbReference>
<dbReference type="Gene3D" id="3.30.565.10">
    <property type="entry name" value="Histidine kinase-like ATPase, C-terminal domain"/>
    <property type="match status" value="1"/>
</dbReference>
<dbReference type="SMART" id="SM00086">
    <property type="entry name" value="PAC"/>
    <property type="match status" value="1"/>
</dbReference>
<dbReference type="PROSITE" id="PS50112">
    <property type="entry name" value="PAS"/>
    <property type="match status" value="1"/>
</dbReference>
<dbReference type="InterPro" id="IPR005467">
    <property type="entry name" value="His_kinase_dom"/>
</dbReference>
<dbReference type="PROSITE" id="PS50113">
    <property type="entry name" value="PAC"/>
    <property type="match status" value="1"/>
</dbReference>
<dbReference type="SUPFAM" id="SSF47384">
    <property type="entry name" value="Homodimeric domain of signal transducing histidine kinase"/>
    <property type="match status" value="1"/>
</dbReference>
<keyword evidence="10" id="KW-1133">Transmembrane helix</keyword>
<feature type="transmembrane region" description="Helical" evidence="10">
    <location>
        <begin position="38"/>
        <end position="61"/>
    </location>
</feature>
<evidence type="ECO:0000256" key="2">
    <source>
        <dbReference type="ARBA" id="ARBA00012438"/>
    </source>
</evidence>
<dbReference type="InterPro" id="IPR035965">
    <property type="entry name" value="PAS-like_dom_sf"/>
</dbReference>
<evidence type="ECO:0000256" key="7">
    <source>
        <dbReference type="ARBA" id="ARBA00022840"/>
    </source>
</evidence>
<keyword evidence="7" id="KW-0067">ATP-binding</keyword>
<feature type="transmembrane region" description="Helical" evidence="10">
    <location>
        <begin position="175"/>
        <end position="198"/>
    </location>
</feature>
<gene>
    <name evidence="14" type="ORF">DKG74_02285</name>
</gene>
<sequence length="671" mass="72635">MGLGTVGGAAVPRDGKDKTRSESPWVIQDGWTTSRVDLLSLVPLAAILALVALIGAFVWVVDRGEAEQLRTKLATDALWVEQTLRFQLSVDEDMLARLALDAAGGGSPDILEARERLHIASNPEVLSIVWYDAGGKVIRAVPGLPDPEDAALPQLILRSGKIVSRPIYGDIAGDTVTLGLAIAGGGVVTATISLPLLLERHIPWWIAEQYGVRLADTGGNALAVRARRALDATAPSHSIAFDPPLRGTVLTITPYKRPAGFLDTLLIAVIASLALFAIFALLTLQRSARRRRRAEKLLQGEIAFRHSMEESLTVGLRAKDHEGRILYVNSAFCKLVDWPAEDLVGHLPPMPYWAPERMQETLDRQMALAQGHARPQAFETGFRRRDGTMIDVQVFEAPLIDAGGVHRGWMGSVIDMTDVKRAARAARLQDEAMARTGRLVTLGEMASTLAHELNQPLSAIAGYATGALNLLDQGQTDGVMMRLAVEKVAAQAGRAGQIIRRIQDLVKKREPRLDPLSLPDVIIETVGFLAAEARELRVSIETALHSAPPVRADGILIQQVLINLIRNGMEAMAEGRRHGDMLRVTLDTTAEGDAQIEVADLGHGIEPALADHVFDAFTSTKPHGMGMGLNICRTLVELHRGQLTFRRGREAGTIFTVILPALAKGSEQAAE</sequence>
<feature type="domain" description="PAC" evidence="13">
    <location>
        <begin position="376"/>
        <end position="428"/>
    </location>
</feature>
<feature type="region of interest" description="Disordered" evidence="9">
    <location>
        <begin position="1"/>
        <end position="22"/>
    </location>
</feature>
<keyword evidence="6 14" id="KW-0418">Kinase</keyword>
<organism evidence="14 15">
    <name type="scientific">Zavarzinia aquatilis</name>
    <dbReference type="NCBI Taxonomy" id="2211142"/>
    <lineage>
        <taxon>Bacteria</taxon>
        <taxon>Pseudomonadati</taxon>
        <taxon>Pseudomonadota</taxon>
        <taxon>Alphaproteobacteria</taxon>
        <taxon>Rhodospirillales</taxon>
        <taxon>Zavarziniaceae</taxon>
        <taxon>Zavarzinia</taxon>
    </lineage>
</organism>
<dbReference type="SUPFAM" id="SSF55874">
    <property type="entry name" value="ATPase domain of HSP90 chaperone/DNA topoisomerase II/histidine kinase"/>
    <property type="match status" value="1"/>
</dbReference>
<evidence type="ECO:0000256" key="3">
    <source>
        <dbReference type="ARBA" id="ARBA00022553"/>
    </source>
</evidence>
<evidence type="ECO:0000256" key="10">
    <source>
        <dbReference type="SAM" id="Phobius"/>
    </source>
</evidence>
<dbReference type="CDD" id="cd18773">
    <property type="entry name" value="PDC1_HK_sensor"/>
    <property type="match status" value="1"/>
</dbReference>
<dbReference type="PROSITE" id="PS50109">
    <property type="entry name" value="HIS_KIN"/>
    <property type="match status" value="1"/>
</dbReference>
<dbReference type="Gene3D" id="1.10.287.130">
    <property type="match status" value="1"/>
</dbReference>
<dbReference type="EC" id="2.7.13.3" evidence="2"/>
<dbReference type="Pfam" id="PF00512">
    <property type="entry name" value="HisKA"/>
    <property type="match status" value="1"/>
</dbReference>
<feature type="domain" description="Histidine kinase" evidence="11">
    <location>
        <begin position="448"/>
        <end position="663"/>
    </location>
</feature>
<dbReference type="InterPro" id="IPR000700">
    <property type="entry name" value="PAS-assoc_C"/>
</dbReference>
<keyword evidence="10" id="KW-0812">Transmembrane</keyword>
<dbReference type="GO" id="GO:0005524">
    <property type="term" value="F:ATP binding"/>
    <property type="evidence" value="ECO:0007669"/>
    <property type="project" value="UniProtKB-KW"/>
</dbReference>
<reference evidence="14 15" key="1">
    <citation type="submission" date="2018-05" db="EMBL/GenBank/DDBJ databases">
        <title>Zavarzinia sp. HR-AS.</title>
        <authorList>
            <person name="Lee Y."/>
            <person name="Jeon C.O."/>
        </authorList>
    </citation>
    <scope>NUCLEOTIDE SEQUENCE [LARGE SCALE GENOMIC DNA]</scope>
    <source>
        <strain evidence="14 15">HR-AS</strain>
    </source>
</reference>